<dbReference type="Pfam" id="PF20067">
    <property type="entry name" value="SSL_N"/>
    <property type="match status" value="3"/>
</dbReference>
<evidence type="ECO:0000256" key="2">
    <source>
        <dbReference type="ARBA" id="ARBA00009191"/>
    </source>
</evidence>
<keyword evidence="7" id="KW-1133">Transmembrane helix</keyword>
<evidence type="ECO:0000256" key="4">
    <source>
        <dbReference type="ARBA" id="ARBA00022554"/>
    </source>
</evidence>
<comment type="similarity">
    <text evidence="2">Belongs to the strictosidine synthase family.</text>
</comment>
<reference evidence="9 10" key="1">
    <citation type="journal article" date="2019" name="Nat. Plants">
        <title>Stout camphor tree genome fills gaps in understanding of flowering plant genome evolution.</title>
        <authorList>
            <person name="Chaw S.M."/>
            <person name="Liu Y.C."/>
            <person name="Wu Y.W."/>
            <person name="Wang H.Y."/>
            <person name="Lin C.I."/>
            <person name="Wu C.S."/>
            <person name="Ke H.M."/>
            <person name="Chang L.Y."/>
            <person name="Hsu C.Y."/>
            <person name="Yang H.T."/>
            <person name="Sudianto E."/>
            <person name="Hsu M.H."/>
            <person name="Wu K.P."/>
            <person name="Wang L.N."/>
            <person name="Leebens-Mack J.H."/>
            <person name="Tsai I.J."/>
        </authorList>
    </citation>
    <scope>NUCLEOTIDE SEQUENCE [LARGE SCALE GENOMIC DNA]</scope>
    <source>
        <strain evidence="10">cv. Chaw 1501</strain>
        <tissue evidence="9">Young leaves</tissue>
    </source>
</reference>
<dbReference type="STRING" id="337451.A0A3S3NDH8"/>
<comment type="subcellular location">
    <subcellularLocation>
        <location evidence="1">Vacuole</location>
    </subcellularLocation>
</comment>
<evidence type="ECO:0000256" key="5">
    <source>
        <dbReference type="ARBA" id="ARBA00023180"/>
    </source>
</evidence>
<keyword evidence="3" id="KW-0597">Phosphoprotein</keyword>
<organism evidence="9 10">
    <name type="scientific">Cinnamomum micranthum f. kanehirae</name>
    <dbReference type="NCBI Taxonomy" id="337451"/>
    <lineage>
        <taxon>Eukaryota</taxon>
        <taxon>Viridiplantae</taxon>
        <taxon>Streptophyta</taxon>
        <taxon>Embryophyta</taxon>
        <taxon>Tracheophyta</taxon>
        <taxon>Spermatophyta</taxon>
        <taxon>Magnoliopsida</taxon>
        <taxon>Magnoliidae</taxon>
        <taxon>Laurales</taxon>
        <taxon>Lauraceae</taxon>
        <taxon>Cinnamomum</taxon>
    </lineage>
</organism>
<dbReference type="PANTHER" id="PTHR10426:SF88">
    <property type="entry name" value="ADIPOCYTE PLASMA MEMBRANE-ASSOCIATED PROTEIN HEMOMUCIN-RELATED"/>
    <property type="match status" value="1"/>
</dbReference>
<dbReference type="PANTHER" id="PTHR10426">
    <property type="entry name" value="STRICTOSIDINE SYNTHASE-RELATED"/>
    <property type="match status" value="1"/>
</dbReference>
<dbReference type="OrthoDB" id="5307922at2759"/>
<dbReference type="Pfam" id="PF03088">
    <property type="entry name" value="Str_synth"/>
    <property type="match status" value="3"/>
</dbReference>
<keyword evidence="5" id="KW-0325">Glycoprotein</keyword>
<evidence type="ECO:0000256" key="3">
    <source>
        <dbReference type="ARBA" id="ARBA00022553"/>
    </source>
</evidence>
<dbReference type="EMBL" id="QPKB01000009">
    <property type="protein sequence ID" value="RWR92974.1"/>
    <property type="molecule type" value="Genomic_DNA"/>
</dbReference>
<evidence type="ECO:0000256" key="1">
    <source>
        <dbReference type="ARBA" id="ARBA00004116"/>
    </source>
</evidence>
<dbReference type="Proteomes" id="UP000283530">
    <property type="component" value="Unassembled WGS sequence"/>
</dbReference>
<dbReference type="InterPro" id="IPR011042">
    <property type="entry name" value="6-blade_b-propeller_TolB-like"/>
</dbReference>
<feature type="transmembrane region" description="Helical" evidence="7">
    <location>
        <begin position="29"/>
        <end position="47"/>
    </location>
</feature>
<dbReference type="Gene3D" id="2.120.10.30">
    <property type="entry name" value="TolB, C-terminal domain"/>
    <property type="match status" value="3"/>
</dbReference>
<keyword evidence="7" id="KW-0812">Transmembrane</keyword>
<dbReference type="GO" id="GO:0005773">
    <property type="term" value="C:vacuole"/>
    <property type="evidence" value="ECO:0007669"/>
    <property type="project" value="UniProtKB-SubCell"/>
</dbReference>
<evidence type="ECO:0000259" key="8">
    <source>
        <dbReference type="Pfam" id="PF03088"/>
    </source>
</evidence>
<evidence type="ECO:0000256" key="6">
    <source>
        <dbReference type="SAM" id="MobiDB-lite"/>
    </source>
</evidence>
<accession>A0A3S3NDH8</accession>
<gene>
    <name evidence="9" type="ORF">CKAN_02220400</name>
</gene>
<keyword evidence="7" id="KW-0472">Membrane</keyword>
<keyword evidence="4" id="KW-0926">Vacuole</keyword>
<feature type="domain" description="Strictosidine synthase conserved region" evidence="8">
    <location>
        <begin position="488"/>
        <end position="570"/>
    </location>
</feature>
<keyword evidence="10" id="KW-1185">Reference proteome</keyword>
<protein>
    <submittedName>
        <fullName evidence="9">Six-bladed beta-propeller, TolB-like protein</fullName>
    </submittedName>
</protein>
<name>A0A3S3NDH8_9MAGN</name>
<comment type="caution">
    <text evidence="9">The sequence shown here is derived from an EMBL/GenBank/DDBJ whole genome shotgun (WGS) entry which is preliminary data.</text>
</comment>
<dbReference type="GO" id="GO:0012505">
    <property type="term" value="C:endomembrane system"/>
    <property type="evidence" value="ECO:0007669"/>
    <property type="project" value="TreeGrafter"/>
</dbReference>
<feature type="domain" description="Strictosidine synthase conserved region" evidence="8">
    <location>
        <begin position="869"/>
        <end position="955"/>
    </location>
</feature>
<dbReference type="GO" id="GO:0016787">
    <property type="term" value="F:hydrolase activity"/>
    <property type="evidence" value="ECO:0007669"/>
    <property type="project" value="TreeGrafter"/>
</dbReference>
<sequence length="1080" mass="119204">MHEFSSICTTMAAARTRTPKACTSSLRGWWPHLLLMVPAGLVAVLLFRTEGFDPAPLPDYHSWFSSLPVPARNDHVLRGIERLADGHVAGPEDLAYSANGHHLYTGSADGWIKRLKLSETVESVSVENWTYVGGRPIGLAIGADNQLIVADAFKGLLRVTKEGGVETLTDEAEGVKFGLTNCVDIAGDGMIYFTDTSYKYKLGEHKMEFLEGNPHGRLMSFNPSTKQTQVLVRDLYFANGVALSPANDFLVFCETILRRCRKYHIQGDKRGTSRTFPLYLMVRYPFLRKVVAILERFVKVPEMSWKSGVLGVSLEGKPVALYTDPALFGITSGVKIGRYLYFGSLVKDYISRLDLTIHPARAIIDGLDPAPLPDHHSWFSSLPVPARNDHVLRGVERLADGLVAGPEDLAYSANGHHLYTGCADGWIKRLKLSETVESVSVENWTYVGGRPIGLAIGADDQLIVADAFKLLTDGAEGVKFGLTNCVGIAGDGVIYFTDSSYKYKLGEHKMEFLEGNPHGRLMSFDPSTKQTQVLVRDLYFANGVALSAGHDFLVFCETILRRCRKYHVQGDKRGTVDNFIDNLPGFPDNIHFDDEGLFWIAFPSGRTFPLYLMSRYPFLRKVLAILERFVKVPEMGWKSGVLGVSLEGKPVSLYTDPALFGVTSGVKIGRHLYFGSLVKDYISRLDLAIHPARTITKKNSTSTTTSQTKPQSSSSSSSSSVTTLSAWIILLVVGPVGVAVLLYRANGFDHGPWSSRAVPLSNRHVLAVSERLGDGLLPGPEDLAYDADEGFIYTGCGDGWIKRVAVAGEETSVRVENWTYVGGRPLGVAFGAEKQLIVADAQKGLLRVTRGAVDLLTDEADQVKFKLTDGVDVASNGMIYFTDASYKYNAEEGMLDILECQPHGRLMSFDPQTNLTQVLLHDLYFANGVALSPHHDFLVFCETPLRRCRKYHIQGDKKGSVEDFIDNLPGYPDNIRYDGEGHFWVALFAGRKLSWTIQMRYPIVRKAIMILERFVKLPQVQMDAGVLSVSLEGQAIALYSDPALSIVTGGIKIGRHLYYVSLVESFIGRLDLTQHPARAA</sequence>
<dbReference type="AlphaFoldDB" id="A0A3S3NDH8"/>
<evidence type="ECO:0000313" key="9">
    <source>
        <dbReference type="EMBL" id="RWR92974.1"/>
    </source>
</evidence>
<dbReference type="InterPro" id="IPR018119">
    <property type="entry name" value="Strictosidine_synth_cons-reg"/>
</dbReference>
<feature type="region of interest" description="Disordered" evidence="6">
    <location>
        <begin position="698"/>
        <end position="719"/>
    </location>
</feature>
<feature type="domain" description="Strictosidine synthase conserved region" evidence="8">
    <location>
        <begin position="181"/>
        <end position="267"/>
    </location>
</feature>
<dbReference type="SUPFAM" id="SSF63829">
    <property type="entry name" value="Calcium-dependent phosphotriesterase"/>
    <property type="match status" value="3"/>
</dbReference>
<evidence type="ECO:0000256" key="7">
    <source>
        <dbReference type="SAM" id="Phobius"/>
    </source>
</evidence>
<proteinExistence type="inferred from homology"/>
<evidence type="ECO:0000313" key="10">
    <source>
        <dbReference type="Proteomes" id="UP000283530"/>
    </source>
</evidence>